<sequence length="177" mass="19935">MVLGFDAVRSSGCREPDLSKLRLGADDIHESFYQLPSMSSHMVNKTMSEYVNIHHGYIPGPKRCPSWNEIASNYDGRLCPVYYVLNHDENRIPKSFVEARCSCRNPPTEVNLGSTYSVYDCAPLMKYSKVQRRIGCDGNGVYIYQPMWESVQMGCFTKLSVRSGSPSEPPRAPEGPK</sequence>
<organism evidence="5 6">
    <name type="scientific">Patella caerulea</name>
    <name type="common">Rayed Mediterranean limpet</name>
    <dbReference type="NCBI Taxonomy" id="87958"/>
    <lineage>
        <taxon>Eukaryota</taxon>
        <taxon>Metazoa</taxon>
        <taxon>Spiralia</taxon>
        <taxon>Lophotrochozoa</taxon>
        <taxon>Mollusca</taxon>
        <taxon>Gastropoda</taxon>
        <taxon>Patellogastropoda</taxon>
        <taxon>Patelloidea</taxon>
        <taxon>Patellidae</taxon>
        <taxon>Patella</taxon>
    </lineage>
</organism>
<evidence type="ECO:0000256" key="3">
    <source>
        <dbReference type="ARBA" id="ARBA00022525"/>
    </source>
</evidence>
<evidence type="ECO:0000256" key="2">
    <source>
        <dbReference type="ARBA" id="ARBA00007236"/>
    </source>
</evidence>
<dbReference type="InterPro" id="IPR010345">
    <property type="entry name" value="IL-17_fam"/>
</dbReference>
<dbReference type="EMBL" id="JAZGQO010000002">
    <property type="protein sequence ID" value="KAK6192461.1"/>
    <property type="molecule type" value="Genomic_DNA"/>
</dbReference>
<dbReference type="Proteomes" id="UP001347796">
    <property type="component" value="Unassembled WGS sequence"/>
</dbReference>
<comment type="similarity">
    <text evidence="2">Belongs to the IL-17 family.</text>
</comment>
<evidence type="ECO:0000256" key="1">
    <source>
        <dbReference type="ARBA" id="ARBA00004613"/>
    </source>
</evidence>
<protein>
    <submittedName>
        <fullName evidence="5">Uncharacterized protein</fullName>
    </submittedName>
</protein>
<dbReference type="InterPro" id="IPR029034">
    <property type="entry name" value="Cystine-knot_cytokine"/>
</dbReference>
<keyword evidence="3" id="KW-0964">Secreted</keyword>
<evidence type="ECO:0000313" key="5">
    <source>
        <dbReference type="EMBL" id="KAK6192461.1"/>
    </source>
</evidence>
<name>A0AAN8KAU0_PATCE</name>
<dbReference type="AlphaFoldDB" id="A0AAN8KAU0"/>
<dbReference type="Pfam" id="PF06083">
    <property type="entry name" value="IL17"/>
    <property type="match status" value="1"/>
</dbReference>
<evidence type="ECO:0000313" key="6">
    <source>
        <dbReference type="Proteomes" id="UP001347796"/>
    </source>
</evidence>
<comment type="caution">
    <text evidence="5">The sequence shown here is derived from an EMBL/GenBank/DDBJ whole genome shotgun (WGS) entry which is preliminary data.</text>
</comment>
<comment type="subcellular location">
    <subcellularLocation>
        <location evidence="1">Secreted</location>
    </subcellularLocation>
</comment>
<keyword evidence="6" id="KW-1185">Reference proteome</keyword>
<dbReference type="GO" id="GO:0005125">
    <property type="term" value="F:cytokine activity"/>
    <property type="evidence" value="ECO:0007669"/>
    <property type="project" value="InterPro"/>
</dbReference>
<reference evidence="5 6" key="1">
    <citation type="submission" date="2024-01" db="EMBL/GenBank/DDBJ databases">
        <title>The genome of the rayed Mediterranean limpet Patella caerulea (Linnaeus, 1758).</title>
        <authorList>
            <person name="Anh-Thu Weber A."/>
            <person name="Halstead-Nussloch G."/>
        </authorList>
    </citation>
    <scope>NUCLEOTIDE SEQUENCE [LARGE SCALE GENOMIC DNA]</scope>
    <source>
        <strain evidence="5">AATW-2023a</strain>
        <tissue evidence="5">Whole specimen</tissue>
    </source>
</reference>
<dbReference type="SUPFAM" id="SSF57501">
    <property type="entry name" value="Cystine-knot cytokines"/>
    <property type="match status" value="1"/>
</dbReference>
<keyword evidence="4" id="KW-0732">Signal</keyword>
<proteinExistence type="inferred from homology"/>
<evidence type="ECO:0000256" key="4">
    <source>
        <dbReference type="ARBA" id="ARBA00022729"/>
    </source>
</evidence>
<dbReference type="GO" id="GO:0005576">
    <property type="term" value="C:extracellular region"/>
    <property type="evidence" value="ECO:0007669"/>
    <property type="project" value="UniProtKB-SubCell"/>
</dbReference>
<gene>
    <name evidence="5" type="ORF">SNE40_003924</name>
</gene>
<accession>A0AAN8KAU0</accession>
<dbReference type="Gene3D" id="2.10.90.10">
    <property type="entry name" value="Cystine-knot cytokines"/>
    <property type="match status" value="1"/>
</dbReference>